<keyword evidence="2" id="KW-1185">Reference proteome</keyword>
<dbReference type="eggNOG" id="ENOG50302X0">
    <property type="taxonomic scope" value="Bacteria"/>
</dbReference>
<protein>
    <submittedName>
        <fullName evidence="1">Uncharacterized protein</fullName>
    </submittedName>
</protein>
<sequence length="123" mass="14360">MNAVNQLTPVDVVRDEYGFWSHPVYREYALKMLDGRESCTAEEWEKLQTDLGVEIQGVNMEYDAPTWIYEKYASDGDVEVCRQWQPSKPDDVNDWFMIDLSDHEDFGAVCLWARSICNKREVA</sequence>
<dbReference type="STRING" id="632955.GCA_000829675_02189"/>
<dbReference type="PATRIC" id="fig|421052.3.peg.912"/>
<dbReference type="OrthoDB" id="6684064at2"/>
<evidence type="ECO:0000313" key="2">
    <source>
        <dbReference type="Proteomes" id="UP000014568"/>
    </source>
</evidence>
<dbReference type="EMBL" id="ATGI01000006">
    <property type="protein sequence ID" value="EPF80030.1"/>
    <property type="molecule type" value="Genomic_DNA"/>
</dbReference>
<comment type="caution">
    <text evidence="1">The sequence shown here is derived from an EMBL/GenBank/DDBJ whole genome shotgun (WGS) entry which is preliminary data.</text>
</comment>
<name>S3NIZ7_9GAMM</name>
<proteinExistence type="predicted"/>
<dbReference type="AlphaFoldDB" id="S3NIZ7"/>
<reference evidence="1 2" key="1">
    <citation type="submission" date="2013-06" db="EMBL/GenBank/DDBJ databases">
        <title>The Genome Sequence of Acinetobacter rudis CIP 110305.</title>
        <authorList>
            <consortium name="The Broad Institute Genome Sequencing Platform"/>
            <consortium name="The Broad Institute Genome Sequencing Center for Infectious Disease"/>
            <person name="Cerqueira G."/>
            <person name="Feldgarden M."/>
            <person name="Courvalin P."/>
            <person name="Perichon B."/>
            <person name="Grillot-Courvalin C."/>
            <person name="Clermont D."/>
            <person name="Rocha E."/>
            <person name="Yoon E.-J."/>
            <person name="Nemec A."/>
            <person name="Young S.K."/>
            <person name="Zeng Q."/>
            <person name="Gargeya S."/>
            <person name="Fitzgerald M."/>
            <person name="Abouelleil A."/>
            <person name="Alvarado L."/>
            <person name="Berlin A.M."/>
            <person name="Chapman S.B."/>
            <person name="Dewar J."/>
            <person name="Goldberg J."/>
            <person name="Griggs A."/>
            <person name="Gujja S."/>
            <person name="Hansen M."/>
            <person name="Howarth C."/>
            <person name="Imamovic A."/>
            <person name="Larimer J."/>
            <person name="McCowan C."/>
            <person name="Murphy C."/>
            <person name="Pearson M."/>
            <person name="Priest M."/>
            <person name="Roberts A."/>
            <person name="Saif S."/>
            <person name="Shea T."/>
            <person name="Sykes S."/>
            <person name="Wortman J."/>
            <person name="Nusbaum C."/>
            <person name="Birren B."/>
        </authorList>
    </citation>
    <scope>NUCLEOTIDE SEQUENCE [LARGE SCALE GENOMIC DNA]</scope>
    <source>
        <strain evidence="1 2">CIP 110305</strain>
    </source>
</reference>
<dbReference type="RefSeq" id="WP_016655348.1">
    <property type="nucleotide sequence ID" value="NZ_KE340351.1"/>
</dbReference>
<organism evidence="1 2">
    <name type="scientific">Acinetobacter rudis CIP 110305</name>
    <dbReference type="NCBI Taxonomy" id="421052"/>
    <lineage>
        <taxon>Bacteria</taxon>
        <taxon>Pseudomonadati</taxon>
        <taxon>Pseudomonadota</taxon>
        <taxon>Gammaproteobacteria</taxon>
        <taxon>Moraxellales</taxon>
        <taxon>Moraxellaceae</taxon>
        <taxon>Acinetobacter</taxon>
    </lineage>
</organism>
<dbReference type="Proteomes" id="UP000014568">
    <property type="component" value="Unassembled WGS sequence"/>
</dbReference>
<evidence type="ECO:0000313" key="1">
    <source>
        <dbReference type="EMBL" id="EPF80030.1"/>
    </source>
</evidence>
<gene>
    <name evidence="1" type="ORF">F945_00925</name>
</gene>
<dbReference type="HOGENOM" id="CLU_143290_0_0_6"/>
<accession>S3NIZ7</accession>